<feature type="transmembrane region" description="Helical" evidence="6">
    <location>
        <begin position="232"/>
        <end position="253"/>
    </location>
</feature>
<keyword evidence="4 6" id="KW-1133">Transmembrane helix</keyword>
<evidence type="ECO:0000259" key="7">
    <source>
        <dbReference type="PROSITE" id="PS50850"/>
    </source>
</evidence>
<dbReference type="PANTHER" id="PTHR23505:SF79">
    <property type="entry name" value="PROTEIN SPINSTER"/>
    <property type="match status" value="1"/>
</dbReference>
<dbReference type="EMBL" id="CAJRAF010000004">
    <property type="protein sequence ID" value="CAG5017945.1"/>
    <property type="molecule type" value="Genomic_DNA"/>
</dbReference>
<evidence type="ECO:0000256" key="6">
    <source>
        <dbReference type="SAM" id="Phobius"/>
    </source>
</evidence>
<dbReference type="RefSeq" id="WP_215242195.1">
    <property type="nucleotide sequence ID" value="NZ_CAJRAF010000004.1"/>
</dbReference>
<proteinExistence type="predicted"/>
<feature type="transmembrane region" description="Helical" evidence="6">
    <location>
        <begin position="360"/>
        <end position="378"/>
    </location>
</feature>
<evidence type="ECO:0000256" key="3">
    <source>
        <dbReference type="ARBA" id="ARBA00022692"/>
    </source>
</evidence>
<gene>
    <name evidence="8" type="primary">sauU_3</name>
    <name evidence="8" type="ORF">DYBT9275_05876</name>
</gene>
<dbReference type="Pfam" id="PF07690">
    <property type="entry name" value="MFS_1"/>
    <property type="match status" value="1"/>
</dbReference>
<reference evidence="8" key="1">
    <citation type="submission" date="2021-04" db="EMBL/GenBank/DDBJ databases">
        <authorList>
            <person name="Rodrigo-Torres L."/>
            <person name="Arahal R. D."/>
            <person name="Lucena T."/>
        </authorList>
    </citation>
    <scope>NUCLEOTIDE SEQUENCE</scope>
    <source>
        <strain evidence="8">CECT 9275</strain>
    </source>
</reference>
<organism evidence="8 9">
    <name type="scientific">Dyadobacter helix</name>
    <dbReference type="NCBI Taxonomy" id="2822344"/>
    <lineage>
        <taxon>Bacteria</taxon>
        <taxon>Pseudomonadati</taxon>
        <taxon>Bacteroidota</taxon>
        <taxon>Cytophagia</taxon>
        <taxon>Cytophagales</taxon>
        <taxon>Spirosomataceae</taxon>
        <taxon>Dyadobacter</taxon>
    </lineage>
</organism>
<feature type="transmembrane region" description="Helical" evidence="6">
    <location>
        <begin position="20"/>
        <end position="38"/>
    </location>
</feature>
<dbReference type="PANTHER" id="PTHR23505">
    <property type="entry name" value="SPINSTER"/>
    <property type="match status" value="1"/>
</dbReference>
<evidence type="ECO:0000313" key="8">
    <source>
        <dbReference type="EMBL" id="CAG5017945.1"/>
    </source>
</evidence>
<feature type="domain" description="Major facilitator superfamily (MFS) profile" evidence="7">
    <location>
        <begin position="22"/>
        <end position="415"/>
    </location>
</feature>
<dbReference type="GO" id="GO:0022857">
    <property type="term" value="F:transmembrane transporter activity"/>
    <property type="evidence" value="ECO:0007669"/>
    <property type="project" value="InterPro"/>
</dbReference>
<feature type="transmembrane region" description="Helical" evidence="6">
    <location>
        <begin position="146"/>
        <end position="167"/>
    </location>
</feature>
<feature type="transmembrane region" description="Helical" evidence="6">
    <location>
        <begin position="390"/>
        <end position="409"/>
    </location>
</feature>
<keyword evidence="2" id="KW-0813">Transport</keyword>
<comment type="subcellular location">
    <subcellularLocation>
        <location evidence="1">Membrane</location>
        <topology evidence="1">Multi-pass membrane protein</topology>
    </subcellularLocation>
</comment>
<dbReference type="InterPro" id="IPR020846">
    <property type="entry name" value="MFS_dom"/>
</dbReference>
<evidence type="ECO:0000256" key="5">
    <source>
        <dbReference type="ARBA" id="ARBA00023136"/>
    </source>
</evidence>
<dbReference type="PROSITE" id="PS50850">
    <property type="entry name" value="MFS"/>
    <property type="match status" value="1"/>
</dbReference>
<dbReference type="InterPro" id="IPR044770">
    <property type="entry name" value="MFS_spinster-like"/>
</dbReference>
<evidence type="ECO:0000256" key="1">
    <source>
        <dbReference type="ARBA" id="ARBA00004141"/>
    </source>
</evidence>
<keyword evidence="5 6" id="KW-0472">Membrane</keyword>
<dbReference type="AlphaFoldDB" id="A0A916JJS4"/>
<feature type="transmembrane region" description="Helical" evidence="6">
    <location>
        <begin position="265"/>
        <end position="287"/>
    </location>
</feature>
<comment type="caution">
    <text evidence="8">The sequence shown here is derived from an EMBL/GenBank/DDBJ whole genome shotgun (WGS) entry which is preliminary data.</text>
</comment>
<accession>A0A916JJS4</accession>
<evidence type="ECO:0000313" key="9">
    <source>
        <dbReference type="Proteomes" id="UP000680038"/>
    </source>
</evidence>
<feature type="transmembrane region" description="Helical" evidence="6">
    <location>
        <begin position="88"/>
        <end position="107"/>
    </location>
</feature>
<dbReference type="Gene3D" id="1.20.1250.20">
    <property type="entry name" value="MFS general substrate transporter like domains"/>
    <property type="match status" value="2"/>
</dbReference>
<evidence type="ECO:0000256" key="4">
    <source>
        <dbReference type="ARBA" id="ARBA00022989"/>
    </source>
</evidence>
<evidence type="ECO:0000256" key="2">
    <source>
        <dbReference type="ARBA" id="ARBA00022448"/>
    </source>
</evidence>
<protein>
    <submittedName>
        <fullName evidence="8">Sulfoacetate transporter SauU</fullName>
    </submittedName>
</protein>
<keyword evidence="9" id="KW-1185">Reference proteome</keyword>
<feature type="transmembrane region" description="Helical" evidence="6">
    <location>
        <begin position="299"/>
        <end position="316"/>
    </location>
</feature>
<feature type="transmembrane region" description="Helical" evidence="6">
    <location>
        <begin position="113"/>
        <end position="134"/>
    </location>
</feature>
<dbReference type="SUPFAM" id="SSF103473">
    <property type="entry name" value="MFS general substrate transporter"/>
    <property type="match status" value="1"/>
</dbReference>
<sequence length="415" mass="45036">MTDLKSEITTAENKPTARAWLFVAMLCLVGCLNYLDRIMITTMRSSIVESIPMTDGQFGLLTSAFLWVYGLLSPFAGYMADRFNRSRVIVFSLLIWSVVTWLTAHASTFPELLATRVLMGISEACYIPAALALISDYHRGSTRSLATGLHMTGIMAGQSLGFIGGMLAENHSWNYAFSLFGIVGIVYTLILAPVLKDAPERSDASDSGPEASVNLMDGLANLFRSAAFRRALGFWGLLGVAGWMIVGWLPTFYKEHFNLSQSKAGLYATGYIHTVGLAGVLAGGWLADQWSSTNPRARLLVPALGMLVSAPCVFLGSTTPDLTIAIGCFMIYAFMKAFSDANMMPILCLIADPRYRATGYGILNFCSCIIGGIGLYAAGFLRDGNIDLSIMFRLSALAMLLCAGLLFSIRLQKDE</sequence>
<feature type="transmembrane region" description="Helical" evidence="6">
    <location>
        <begin position="58"/>
        <end position="76"/>
    </location>
</feature>
<dbReference type="GO" id="GO:0016020">
    <property type="term" value="C:membrane"/>
    <property type="evidence" value="ECO:0007669"/>
    <property type="project" value="UniProtKB-SubCell"/>
</dbReference>
<dbReference type="InterPro" id="IPR036259">
    <property type="entry name" value="MFS_trans_sf"/>
</dbReference>
<dbReference type="InterPro" id="IPR011701">
    <property type="entry name" value="MFS"/>
</dbReference>
<dbReference type="Proteomes" id="UP000680038">
    <property type="component" value="Unassembled WGS sequence"/>
</dbReference>
<name>A0A916JJS4_9BACT</name>
<keyword evidence="3 6" id="KW-0812">Transmembrane</keyword>
<feature type="transmembrane region" description="Helical" evidence="6">
    <location>
        <begin position="173"/>
        <end position="195"/>
    </location>
</feature>